<dbReference type="Proteomes" id="UP000297447">
    <property type="component" value="Unassembled WGS sequence"/>
</dbReference>
<dbReference type="EMBL" id="SOHE01000053">
    <property type="protein sequence ID" value="TFD48862.1"/>
    <property type="molecule type" value="Genomic_DNA"/>
</dbReference>
<dbReference type="RefSeq" id="WP_134519888.1">
    <property type="nucleotide sequence ID" value="NZ_SOHE01000053.1"/>
</dbReference>
<dbReference type="PANTHER" id="PTHR43798:SF33">
    <property type="entry name" value="HYDROLASE, PUTATIVE (AFU_ORTHOLOGUE AFUA_2G14860)-RELATED"/>
    <property type="match status" value="1"/>
</dbReference>
<dbReference type="OrthoDB" id="63962at2"/>
<gene>
    <name evidence="2" type="ORF">E3T55_12470</name>
</gene>
<dbReference type="SUPFAM" id="SSF53474">
    <property type="entry name" value="alpha/beta-Hydrolases"/>
    <property type="match status" value="1"/>
</dbReference>
<comment type="caution">
    <text evidence="2">The sequence shown here is derived from an EMBL/GenBank/DDBJ whole genome shotgun (WGS) entry which is preliminary data.</text>
</comment>
<dbReference type="AlphaFoldDB" id="A0A4R8ZYI2"/>
<accession>A0A4R8ZYI2</accession>
<keyword evidence="2" id="KW-0378">Hydrolase</keyword>
<reference evidence="2 3" key="1">
    <citation type="submission" date="2019-03" db="EMBL/GenBank/DDBJ databases">
        <title>Genomics of glacier-inhabiting Cryobacterium strains.</title>
        <authorList>
            <person name="Liu Q."/>
            <person name="Xin Y.-H."/>
        </authorList>
    </citation>
    <scope>NUCLEOTIDE SEQUENCE [LARGE SCALE GENOMIC DNA]</scope>
    <source>
        <strain evidence="2 3">Hh14</strain>
    </source>
</reference>
<proteinExistence type="predicted"/>
<protein>
    <submittedName>
        <fullName evidence="2">Alpha/beta fold hydrolase</fullName>
    </submittedName>
</protein>
<evidence type="ECO:0000259" key="1">
    <source>
        <dbReference type="Pfam" id="PF00561"/>
    </source>
</evidence>
<evidence type="ECO:0000313" key="2">
    <source>
        <dbReference type="EMBL" id="TFD48862.1"/>
    </source>
</evidence>
<dbReference type="PANTHER" id="PTHR43798">
    <property type="entry name" value="MONOACYLGLYCEROL LIPASE"/>
    <property type="match status" value="1"/>
</dbReference>
<dbReference type="GO" id="GO:0016020">
    <property type="term" value="C:membrane"/>
    <property type="evidence" value="ECO:0007669"/>
    <property type="project" value="TreeGrafter"/>
</dbReference>
<feature type="domain" description="AB hydrolase-1" evidence="1">
    <location>
        <begin position="44"/>
        <end position="169"/>
    </location>
</feature>
<dbReference type="InterPro" id="IPR029058">
    <property type="entry name" value="AB_hydrolase_fold"/>
</dbReference>
<dbReference type="Pfam" id="PF00561">
    <property type="entry name" value="Abhydrolase_1"/>
    <property type="match status" value="1"/>
</dbReference>
<sequence length="318" mass="33811">MSGAAESADYRAFQVAVSGGQLFGGQWRGRPVSRPPAESGRPVAVLTIHGITASHRSFSWLATALPGHRVIAPDLRGRARSNSLPGPYALRAQADDMVAVLDGLGVERVIVVGHSMGAFVAVWLAHRFPDRVDSLVLVDGGLPIARQPGVEPISMLGPAAARLSTTFANSADYTEFWRRHPAFADDWSPGVADFARYDLDGAPFALRPSTRLEAVGENVLQLDGADGYAEALASVTAPIDFLRAPRGLLNEPAALYDPSVVAAVRERLPALRVHEIDDVNHYTIVMSAHGAERVASVITAPDRTEPARTAPVGTAPSH</sequence>
<dbReference type="InterPro" id="IPR000073">
    <property type="entry name" value="AB_hydrolase_1"/>
</dbReference>
<dbReference type="PRINTS" id="PR00111">
    <property type="entry name" value="ABHYDROLASE"/>
</dbReference>
<organism evidence="2 3">
    <name type="scientific">Cryobacterium frigoriphilum</name>
    <dbReference type="NCBI Taxonomy" id="1259150"/>
    <lineage>
        <taxon>Bacteria</taxon>
        <taxon>Bacillati</taxon>
        <taxon>Actinomycetota</taxon>
        <taxon>Actinomycetes</taxon>
        <taxon>Micrococcales</taxon>
        <taxon>Microbacteriaceae</taxon>
        <taxon>Cryobacterium</taxon>
    </lineage>
</organism>
<dbReference type="InterPro" id="IPR050266">
    <property type="entry name" value="AB_hydrolase_sf"/>
</dbReference>
<evidence type="ECO:0000313" key="3">
    <source>
        <dbReference type="Proteomes" id="UP000297447"/>
    </source>
</evidence>
<dbReference type="Gene3D" id="3.40.50.1820">
    <property type="entry name" value="alpha/beta hydrolase"/>
    <property type="match status" value="1"/>
</dbReference>
<keyword evidence="3" id="KW-1185">Reference proteome</keyword>
<name>A0A4R8ZYI2_9MICO</name>
<dbReference type="GO" id="GO:0016787">
    <property type="term" value="F:hydrolase activity"/>
    <property type="evidence" value="ECO:0007669"/>
    <property type="project" value="UniProtKB-KW"/>
</dbReference>